<dbReference type="PROSITE" id="PS50911">
    <property type="entry name" value="CHAP"/>
    <property type="match status" value="1"/>
</dbReference>
<evidence type="ECO:0000259" key="2">
    <source>
        <dbReference type="PROSITE" id="PS50911"/>
    </source>
</evidence>
<name>A0ABW3EQX0_9ACTN</name>
<feature type="region of interest" description="Disordered" evidence="1">
    <location>
        <begin position="100"/>
        <end position="166"/>
    </location>
</feature>
<dbReference type="Pfam" id="PF05257">
    <property type="entry name" value="CHAP"/>
    <property type="match status" value="1"/>
</dbReference>
<sequence length="309" mass="32002">MAGKHRAARRRKPGPFPLSNPLPAALRTAQVQMRAVPQTLRTTPRSWSAVPLSWRTTGGVVVGAAVLGTAAATAQASVLPFDSGTAVTAAEFAVVQDGGDRGAGGAAASDEGGEPGGDGPGDGSGAAPSAGGGSADGGAEAKEKKSRPTAEDAVTMAKKQVGIEEDASGETKFNDWYVKSERSKETVERDGGSLAGYSDAAWCSMFISWVGSQIGASDQFGHDAYTVTHAQWFKDEGRWGTEPEPGAIVFFDWGGSDSIDAIDHVGMVIEKIDDGTVRTVEGNTDSAVKIRERSASSIVGYGYPEYADE</sequence>
<evidence type="ECO:0000313" key="3">
    <source>
        <dbReference type="EMBL" id="MFD0902738.1"/>
    </source>
</evidence>
<feature type="domain" description="Peptidase C51" evidence="2">
    <location>
        <begin position="178"/>
        <end position="305"/>
    </location>
</feature>
<gene>
    <name evidence="3" type="ORF">ACFQ11_20220</name>
</gene>
<evidence type="ECO:0000313" key="4">
    <source>
        <dbReference type="Proteomes" id="UP001596972"/>
    </source>
</evidence>
<dbReference type="EMBL" id="JBHTJA010000040">
    <property type="protein sequence ID" value="MFD0902738.1"/>
    <property type="molecule type" value="Genomic_DNA"/>
</dbReference>
<reference evidence="4" key="1">
    <citation type="journal article" date="2019" name="Int. J. Syst. Evol. Microbiol.">
        <title>The Global Catalogue of Microorganisms (GCM) 10K type strain sequencing project: providing services to taxonomists for standard genome sequencing and annotation.</title>
        <authorList>
            <consortium name="The Broad Institute Genomics Platform"/>
            <consortium name="The Broad Institute Genome Sequencing Center for Infectious Disease"/>
            <person name="Wu L."/>
            <person name="Ma J."/>
        </authorList>
    </citation>
    <scope>NUCLEOTIDE SEQUENCE [LARGE SCALE GENOMIC DNA]</scope>
    <source>
        <strain evidence="4">JCM 31202</strain>
    </source>
</reference>
<feature type="region of interest" description="Disordered" evidence="1">
    <location>
        <begin position="1"/>
        <end position="23"/>
    </location>
</feature>
<proteinExistence type="predicted"/>
<accession>A0ABW3EQX0</accession>
<dbReference type="Proteomes" id="UP001596972">
    <property type="component" value="Unassembled WGS sequence"/>
</dbReference>
<dbReference type="InterPro" id="IPR007921">
    <property type="entry name" value="CHAP_dom"/>
</dbReference>
<feature type="compositionally biased region" description="Basic and acidic residues" evidence="1">
    <location>
        <begin position="139"/>
        <end position="150"/>
    </location>
</feature>
<dbReference type="SUPFAM" id="SSF54001">
    <property type="entry name" value="Cysteine proteinases"/>
    <property type="match status" value="1"/>
</dbReference>
<dbReference type="Gene3D" id="3.90.1720.10">
    <property type="entry name" value="endopeptidase domain like (from Nostoc punctiforme)"/>
    <property type="match status" value="1"/>
</dbReference>
<feature type="compositionally biased region" description="Gly residues" evidence="1">
    <location>
        <begin position="114"/>
        <end position="136"/>
    </location>
</feature>
<comment type="caution">
    <text evidence="3">The sequence shown here is derived from an EMBL/GenBank/DDBJ whole genome shotgun (WGS) entry which is preliminary data.</text>
</comment>
<feature type="compositionally biased region" description="Basic residues" evidence="1">
    <location>
        <begin position="1"/>
        <end position="13"/>
    </location>
</feature>
<protein>
    <submittedName>
        <fullName evidence="3">CHAP domain-containing protein</fullName>
    </submittedName>
</protein>
<organism evidence="3 4">
    <name type="scientific">Actinomadura sediminis</name>
    <dbReference type="NCBI Taxonomy" id="1038904"/>
    <lineage>
        <taxon>Bacteria</taxon>
        <taxon>Bacillati</taxon>
        <taxon>Actinomycetota</taxon>
        <taxon>Actinomycetes</taxon>
        <taxon>Streptosporangiales</taxon>
        <taxon>Thermomonosporaceae</taxon>
        <taxon>Actinomadura</taxon>
    </lineage>
</organism>
<dbReference type="InterPro" id="IPR038765">
    <property type="entry name" value="Papain-like_cys_pep_sf"/>
</dbReference>
<keyword evidence="4" id="KW-1185">Reference proteome</keyword>
<dbReference type="RefSeq" id="WP_378300810.1">
    <property type="nucleotide sequence ID" value="NZ_JBHTJA010000040.1"/>
</dbReference>
<evidence type="ECO:0000256" key="1">
    <source>
        <dbReference type="SAM" id="MobiDB-lite"/>
    </source>
</evidence>